<comment type="subunit">
    <text evidence="7">Heterodimer of an alpha and a beta subunit.</text>
</comment>
<dbReference type="Pfam" id="PF01012">
    <property type="entry name" value="ETF"/>
    <property type="match status" value="1"/>
</dbReference>
<evidence type="ECO:0000256" key="6">
    <source>
        <dbReference type="ARBA" id="ARBA00070315"/>
    </source>
</evidence>
<comment type="cofactor">
    <cofactor evidence="7">
        <name>AMP</name>
        <dbReference type="ChEBI" id="CHEBI:456215"/>
    </cofactor>
    <text evidence="7">Binds 1 AMP per subunit.</text>
</comment>
<dbReference type="InterPro" id="IPR014730">
    <property type="entry name" value="ETF_a/b_N"/>
</dbReference>
<name>G8BY90_TETPH</name>
<evidence type="ECO:0000256" key="7">
    <source>
        <dbReference type="PIRNR" id="PIRNR000090"/>
    </source>
</evidence>
<comment type="subcellular location">
    <subcellularLocation>
        <location evidence="1 7">Mitochondrion matrix</location>
    </subcellularLocation>
</comment>
<dbReference type="PANTHER" id="PTHR21294">
    <property type="entry name" value="ELECTRON TRANSFER FLAVOPROTEIN BETA-SUBUNIT"/>
    <property type="match status" value="1"/>
</dbReference>
<keyword evidence="3 7" id="KW-0813">Transport</keyword>
<dbReference type="GO" id="GO:0009055">
    <property type="term" value="F:electron transfer activity"/>
    <property type="evidence" value="ECO:0007669"/>
    <property type="project" value="InterPro"/>
</dbReference>
<dbReference type="RefSeq" id="XP_003687575.1">
    <property type="nucleotide sequence ID" value="XM_003687527.1"/>
</dbReference>
<dbReference type="eggNOG" id="KOG3180">
    <property type="taxonomic scope" value="Eukaryota"/>
</dbReference>
<dbReference type="CDD" id="cd01714">
    <property type="entry name" value="ETF_beta"/>
    <property type="match status" value="1"/>
</dbReference>
<evidence type="ECO:0000256" key="4">
    <source>
        <dbReference type="ARBA" id="ARBA00022982"/>
    </source>
</evidence>
<dbReference type="Proteomes" id="UP000005666">
    <property type="component" value="Chromosome 10"/>
</dbReference>
<reference evidence="9 10" key="1">
    <citation type="journal article" date="2011" name="Proc. Natl. Acad. Sci. U.S.A.">
        <title>Evolutionary erosion of yeast sex chromosomes by mating-type switching accidents.</title>
        <authorList>
            <person name="Gordon J.L."/>
            <person name="Armisen D."/>
            <person name="Proux-Wera E."/>
            <person name="Oheigeartaigh S.S."/>
            <person name="Byrne K.P."/>
            <person name="Wolfe K.H."/>
        </authorList>
    </citation>
    <scope>NUCLEOTIDE SEQUENCE [LARGE SCALE GENOMIC DNA]</scope>
    <source>
        <strain evidence="10">ATCC 24235 / CBS 4417 / NBRC 1672 / NRRL Y-8282 / UCD 70-5</strain>
    </source>
</reference>
<evidence type="ECO:0000313" key="10">
    <source>
        <dbReference type="Proteomes" id="UP000005666"/>
    </source>
</evidence>
<evidence type="ECO:0000313" key="9">
    <source>
        <dbReference type="EMBL" id="CCE65141.1"/>
    </source>
</evidence>
<evidence type="ECO:0000256" key="1">
    <source>
        <dbReference type="ARBA" id="ARBA00004305"/>
    </source>
</evidence>
<feature type="domain" description="Electron transfer flavoprotein alpha/beta-subunit N-terminal" evidence="8">
    <location>
        <begin position="27"/>
        <end position="219"/>
    </location>
</feature>
<protein>
    <recommendedName>
        <fullName evidence="6 7">Probable electron transfer flavoprotein subunit beta</fullName>
    </recommendedName>
</protein>
<dbReference type="GeneID" id="11533060"/>
<evidence type="ECO:0000256" key="5">
    <source>
        <dbReference type="ARBA" id="ARBA00025416"/>
    </source>
</evidence>
<comment type="similarity">
    <text evidence="2 7">Belongs to the ETF beta-subunit/FixA family.</text>
</comment>
<comment type="cofactor">
    <cofactor evidence="7">
        <name>FAD</name>
        <dbReference type="ChEBI" id="CHEBI:57692"/>
    </cofactor>
    <text evidence="7">Binds 1 FAD per dimer.</text>
</comment>
<dbReference type="HOGENOM" id="CLU_060196_0_0_1"/>
<organism evidence="9 10">
    <name type="scientific">Tetrapisispora phaffii (strain ATCC 24235 / CBS 4417 / NBRC 1672 / NRRL Y-8282 / UCD 70-5)</name>
    <name type="common">Yeast</name>
    <name type="synonym">Fabospora phaffii</name>
    <dbReference type="NCBI Taxonomy" id="1071381"/>
    <lineage>
        <taxon>Eukaryota</taxon>
        <taxon>Fungi</taxon>
        <taxon>Dikarya</taxon>
        <taxon>Ascomycota</taxon>
        <taxon>Saccharomycotina</taxon>
        <taxon>Saccharomycetes</taxon>
        <taxon>Saccharomycetales</taxon>
        <taxon>Saccharomycetaceae</taxon>
        <taxon>Tetrapisispora</taxon>
    </lineage>
</organism>
<dbReference type="KEGG" id="tpf:TPHA_0J03220"/>
<dbReference type="EMBL" id="HE612865">
    <property type="protein sequence ID" value="CCE65141.1"/>
    <property type="molecule type" value="Genomic_DNA"/>
</dbReference>
<dbReference type="OrthoDB" id="276685at2759"/>
<evidence type="ECO:0000259" key="8">
    <source>
        <dbReference type="SMART" id="SM00893"/>
    </source>
</evidence>
<evidence type="ECO:0000256" key="2">
    <source>
        <dbReference type="ARBA" id="ARBA00007557"/>
    </source>
</evidence>
<dbReference type="PROSITE" id="PS01065">
    <property type="entry name" value="ETF_BETA"/>
    <property type="match status" value="1"/>
</dbReference>
<dbReference type="PANTHER" id="PTHR21294:SF8">
    <property type="entry name" value="ELECTRON TRANSFER FLAVOPROTEIN SUBUNIT BETA"/>
    <property type="match status" value="1"/>
</dbReference>
<proteinExistence type="inferred from homology"/>
<keyword evidence="7" id="KW-0496">Mitochondrion</keyword>
<accession>G8BY90</accession>
<evidence type="ECO:0000256" key="3">
    <source>
        <dbReference type="ARBA" id="ARBA00022448"/>
    </source>
</evidence>
<dbReference type="InterPro" id="IPR000049">
    <property type="entry name" value="ET-Flavoprotein_bsu_CS"/>
</dbReference>
<sequence length="259" mass="28563">MSSKSYLRILVPVKRAIDYQIRPRLVDGTINTKGIKFSINPFDDIAVEEALRIKESHNDKVENVHCVSIGQNKAQDIIRNCLAKGVDSSTLIDSGDASLEPLAIAKLLKKMVEKSNSNLIILGKQAIDDDSSNTGQILAGLLNWPQATNAAKVELLEGDKIKVTREIDGGEEYLVSSLPMVITTDLRLNTPRYVSLSKLMKAKKLPIEKLGLDHELFKDVDTGSQLKVIKLEEPKPRDAGIQVDSVAELITKIRADKLI</sequence>
<dbReference type="Gene3D" id="3.40.50.620">
    <property type="entry name" value="HUPs"/>
    <property type="match status" value="1"/>
</dbReference>
<dbReference type="GO" id="GO:0033539">
    <property type="term" value="P:fatty acid beta-oxidation using acyl-CoA dehydrogenase"/>
    <property type="evidence" value="ECO:0007669"/>
    <property type="project" value="TreeGrafter"/>
</dbReference>
<dbReference type="GO" id="GO:0009063">
    <property type="term" value="P:amino acid catabolic process"/>
    <property type="evidence" value="ECO:0007669"/>
    <property type="project" value="TreeGrafter"/>
</dbReference>
<dbReference type="PIRSF" id="PIRSF000090">
    <property type="entry name" value="Beta-ETF"/>
    <property type="match status" value="1"/>
</dbReference>
<dbReference type="OMA" id="EINQPRI"/>
<dbReference type="InterPro" id="IPR014729">
    <property type="entry name" value="Rossmann-like_a/b/a_fold"/>
</dbReference>
<dbReference type="FunFam" id="3.40.50.620:FF:000011">
    <property type="entry name" value="Electron transfer flavoprotein subunit beta"/>
    <property type="match status" value="1"/>
</dbReference>
<keyword evidence="10" id="KW-1185">Reference proteome</keyword>
<gene>
    <name evidence="9" type="primary">TPHA0J03220</name>
    <name evidence="9" type="ordered locus">TPHA_0J03220</name>
</gene>
<dbReference type="AlphaFoldDB" id="G8BY90"/>
<keyword evidence="4 7" id="KW-0249">Electron transport</keyword>
<dbReference type="InterPro" id="IPR012255">
    <property type="entry name" value="ETF_b"/>
</dbReference>
<dbReference type="GO" id="GO:0005759">
    <property type="term" value="C:mitochondrial matrix"/>
    <property type="evidence" value="ECO:0007669"/>
    <property type="project" value="UniProtKB-SubCell"/>
</dbReference>
<dbReference type="InterPro" id="IPR033948">
    <property type="entry name" value="ETF_beta_N"/>
</dbReference>
<comment type="function">
    <text evidence="5 7">The electron transfer flavoprotein serves as a specific electron acceptor for several dehydrogenases, including five acyl-CoA dehydrogenases, glutaryl-CoA and sarcosine dehydrogenase. It transfers the electrons to the main mitochondrial respiratory chain via ETF-ubiquinone oxidoreductase (ETF dehydrogenase).</text>
</comment>
<dbReference type="SMART" id="SM00893">
    <property type="entry name" value="ETF"/>
    <property type="match status" value="1"/>
</dbReference>
<dbReference type="STRING" id="1071381.G8BY90"/>
<dbReference type="SUPFAM" id="SSF52402">
    <property type="entry name" value="Adenine nucleotide alpha hydrolases-like"/>
    <property type="match status" value="1"/>
</dbReference>